<feature type="domain" description="Nucleotidyl transferase" evidence="3">
    <location>
        <begin position="17"/>
        <end position="130"/>
    </location>
</feature>
<dbReference type="KEGG" id="lut:Lupro_03135"/>
<dbReference type="OrthoDB" id="9813880at2"/>
<keyword evidence="1 4" id="KW-0808">Transferase</keyword>
<protein>
    <submittedName>
        <fullName evidence="4">Nucleotidyl transferase</fullName>
    </submittedName>
</protein>
<gene>
    <name evidence="4" type="ORF">Lupro_03135</name>
</gene>
<dbReference type="Proteomes" id="UP000059672">
    <property type="component" value="Chromosome"/>
</dbReference>
<dbReference type="CDD" id="cd02523">
    <property type="entry name" value="PC_cytidylyltransferase"/>
    <property type="match status" value="1"/>
</dbReference>
<reference evidence="5" key="1">
    <citation type="submission" date="2015-12" db="EMBL/GenBank/DDBJ databases">
        <title>Complete genome sequence of Lutibacter profundus strain LP1.</title>
        <authorList>
            <person name="Wissuwa J."/>
            <person name="Le Moine Bauer S."/>
            <person name="Stokke R."/>
            <person name="Dahle H."/>
            <person name="Steen I.H."/>
        </authorList>
    </citation>
    <scope>NUCLEOTIDE SEQUENCE [LARGE SCALE GENOMIC DNA]</scope>
    <source>
        <strain evidence="5">LP1</strain>
    </source>
</reference>
<keyword evidence="5" id="KW-1185">Reference proteome</keyword>
<dbReference type="InterPro" id="IPR005835">
    <property type="entry name" value="NTP_transferase_dom"/>
</dbReference>
<reference evidence="4 5" key="2">
    <citation type="journal article" date="2016" name="Int. J. Syst. Evol. Microbiol.">
        <title>Lutibacter profundi sp. nov., isolated from a deep-sea hydrothermal system on the Arctic Mid-Ocean Ridge and emended description of the genus Lutibacter.</title>
        <authorList>
            <person name="Le Moine Bauer S."/>
            <person name="Roalkvam I."/>
            <person name="Steen I.H."/>
            <person name="Dahle H."/>
        </authorList>
    </citation>
    <scope>NUCLEOTIDE SEQUENCE [LARGE SCALE GENOMIC DNA]</scope>
    <source>
        <strain evidence="4 5">LP1</strain>
    </source>
</reference>
<dbReference type="PANTHER" id="PTHR43584:SF8">
    <property type="entry name" value="N-ACETYLMURAMATE ALPHA-1-PHOSPHATE URIDYLYLTRANSFERASE"/>
    <property type="match status" value="1"/>
</dbReference>
<dbReference type="EMBL" id="CP013355">
    <property type="protein sequence ID" value="AMC10308.1"/>
    <property type="molecule type" value="Genomic_DNA"/>
</dbReference>
<dbReference type="AlphaFoldDB" id="A0A0X8G5B0"/>
<dbReference type="Pfam" id="PF00483">
    <property type="entry name" value="NTP_transferase"/>
    <property type="match status" value="1"/>
</dbReference>
<name>A0A0X8G5B0_9FLAO</name>
<keyword evidence="2" id="KW-0548">Nucleotidyltransferase</keyword>
<dbReference type="Gene3D" id="3.90.550.10">
    <property type="entry name" value="Spore Coat Polysaccharide Biosynthesis Protein SpsA, Chain A"/>
    <property type="match status" value="1"/>
</dbReference>
<dbReference type="STRING" id="1622118.Lupro_03135"/>
<evidence type="ECO:0000313" key="4">
    <source>
        <dbReference type="EMBL" id="AMC10308.1"/>
    </source>
</evidence>
<evidence type="ECO:0000313" key="5">
    <source>
        <dbReference type="Proteomes" id="UP000059672"/>
    </source>
</evidence>
<evidence type="ECO:0000259" key="3">
    <source>
        <dbReference type="Pfam" id="PF00483"/>
    </source>
</evidence>
<evidence type="ECO:0000256" key="1">
    <source>
        <dbReference type="ARBA" id="ARBA00022679"/>
    </source>
</evidence>
<dbReference type="GO" id="GO:0016779">
    <property type="term" value="F:nucleotidyltransferase activity"/>
    <property type="evidence" value="ECO:0007669"/>
    <property type="project" value="UniProtKB-KW"/>
</dbReference>
<dbReference type="PATRIC" id="fig|1622118.3.peg.663"/>
<evidence type="ECO:0000256" key="2">
    <source>
        <dbReference type="ARBA" id="ARBA00022695"/>
    </source>
</evidence>
<accession>A0A0X8G5B0</accession>
<dbReference type="InterPro" id="IPR050065">
    <property type="entry name" value="GlmU-like"/>
</dbReference>
<dbReference type="PANTHER" id="PTHR43584">
    <property type="entry name" value="NUCLEOTIDYL TRANSFERASE"/>
    <property type="match status" value="1"/>
</dbReference>
<dbReference type="RefSeq" id="WP_068206182.1">
    <property type="nucleotide sequence ID" value="NZ_CP013355.1"/>
</dbReference>
<proteinExistence type="predicted"/>
<organism evidence="4 5">
    <name type="scientific">Lutibacter profundi</name>
    <dbReference type="NCBI Taxonomy" id="1622118"/>
    <lineage>
        <taxon>Bacteria</taxon>
        <taxon>Pseudomonadati</taxon>
        <taxon>Bacteroidota</taxon>
        <taxon>Flavobacteriia</taxon>
        <taxon>Flavobacteriales</taxon>
        <taxon>Flavobacteriaceae</taxon>
        <taxon>Lutibacter</taxon>
    </lineage>
</organism>
<dbReference type="InterPro" id="IPR029044">
    <property type="entry name" value="Nucleotide-diphossugar_trans"/>
</dbReference>
<sequence>MNTNLENDYDENRITTALLLAAGTGSRLFPLTKNAPKCLTLVNEKSILERLVKNLKKQGFKRLVIVTGHKKECIMDFLGSKSKGLTIEYIYSPLYQTTNNIYSLWMARNIIKEPFVLFESDLVLKTSLLNKMVFPDRMAVAKMQPWLNGTTVSINKMNQVTQFQRGTTETYANIRFKTVNIYSFSLPSWQAIVKKLHQYISEGRVNCYYETVLSEMVDAKILTFETVSFDHKPWYEIDTIYDLSEAEKLFPIKLKKQIKLEVAKV</sequence>
<dbReference type="SUPFAM" id="SSF53448">
    <property type="entry name" value="Nucleotide-diphospho-sugar transferases"/>
    <property type="match status" value="1"/>
</dbReference>